<proteinExistence type="predicted"/>
<evidence type="ECO:0000313" key="2">
    <source>
        <dbReference type="Proteomes" id="UP000034849"/>
    </source>
</evidence>
<name>A0A0G0JHF7_9BACT</name>
<dbReference type="Proteomes" id="UP000034849">
    <property type="component" value="Unassembled WGS sequence"/>
</dbReference>
<dbReference type="AlphaFoldDB" id="A0A0G0JHF7"/>
<evidence type="ECO:0000313" key="1">
    <source>
        <dbReference type="EMBL" id="KKQ27561.1"/>
    </source>
</evidence>
<dbReference type="STRING" id="1619046.US42_C0008G0072"/>
<protein>
    <submittedName>
        <fullName evidence="1">Uncharacterized protein</fullName>
    </submittedName>
</protein>
<gene>
    <name evidence="1" type="ORF">US42_C0008G0072</name>
</gene>
<reference evidence="1 2" key="1">
    <citation type="journal article" date="2015" name="Nature">
        <title>rRNA introns, odd ribosomes, and small enigmatic genomes across a large radiation of phyla.</title>
        <authorList>
            <person name="Brown C.T."/>
            <person name="Hug L.A."/>
            <person name="Thomas B.C."/>
            <person name="Sharon I."/>
            <person name="Castelle C.J."/>
            <person name="Singh A."/>
            <person name="Wilkins M.J."/>
            <person name="Williams K.H."/>
            <person name="Banfield J.F."/>
        </authorList>
    </citation>
    <scope>NUCLEOTIDE SEQUENCE [LARGE SCALE GENOMIC DNA]</scope>
</reference>
<comment type="caution">
    <text evidence="1">The sequence shown here is derived from an EMBL/GenBank/DDBJ whole genome shotgun (WGS) entry which is preliminary data.</text>
</comment>
<sequence>MKKFIFVNFMYLVYHKIDLLSSFGPAQLDPDFDRRVNSVVQYNKANFKDYYANKYFKILNRIFRIPGN</sequence>
<dbReference type="EMBL" id="LBSX01000008">
    <property type="protein sequence ID" value="KKQ27561.1"/>
    <property type="molecule type" value="Genomic_DNA"/>
</dbReference>
<accession>A0A0G0JHF7</accession>
<organism evidence="1 2">
    <name type="scientific">Candidatus Magasanikbacteria bacterium GW2011_GWC2_37_14</name>
    <dbReference type="NCBI Taxonomy" id="1619046"/>
    <lineage>
        <taxon>Bacteria</taxon>
        <taxon>Candidatus Magasanikiibacteriota</taxon>
    </lineage>
</organism>